<protein>
    <submittedName>
        <fullName evidence="1">Uncharacterized protein</fullName>
    </submittedName>
</protein>
<organism evidence="1 2">
    <name type="scientific">Kickxella alabastrina</name>
    <dbReference type="NCBI Taxonomy" id="61397"/>
    <lineage>
        <taxon>Eukaryota</taxon>
        <taxon>Fungi</taxon>
        <taxon>Fungi incertae sedis</taxon>
        <taxon>Zoopagomycota</taxon>
        <taxon>Kickxellomycotina</taxon>
        <taxon>Kickxellomycetes</taxon>
        <taxon>Kickxellales</taxon>
        <taxon>Kickxellaceae</taxon>
        <taxon>Kickxella</taxon>
    </lineage>
</organism>
<dbReference type="Proteomes" id="UP001150581">
    <property type="component" value="Unassembled WGS sequence"/>
</dbReference>
<comment type="caution">
    <text evidence="1">The sequence shown here is derived from an EMBL/GenBank/DDBJ whole genome shotgun (WGS) entry which is preliminary data.</text>
</comment>
<reference evidence="1" key="1">
    <citation type="submission" date="2022-07" db="EMBL/GenBank/DDBJ databases">
        <title>Phylogenomic reconstructions and comparative analyses of Kickxellomycotina fungi.</title>
        <authorList>
            <person name="Reynolds N.K."/>
            <person name="Stajich J.E."/>
            <person name="Barry K."/>
            <person name="Grigoriev I.V."/>
            <person name="Crous P."/>
            <person name="Smith M.E."/>
        </authorList>
    </citation>
    <scope>NUCLEOTIDE SEQUENCE</scope>
    <source>
        <strain evidence="1">Benny 63K</strain>
    </source>
</reference>
<proteinExistence type="predicted"/>
<evidence type="ECO:0000313" key="1">
    <source>
        <dbReference type="EMBL" id="KAJ1893541.1"/>
    </source>
</evidence>
<dbReference type="EMBL" id="JANBPG010000819">
    <property type="protein sequence ID" value="KAJ1893541.1"/>
    <property type="molecule type" value="Genomic_DNA"/>
</dbReference>
<sequence>MATYKDIVYVKDSADLCHTLDIYLPTATPPPRSLLPLILYIHGGAWRTDDKQTIPSLGPSLAHHSSAIVAIPNYRLSTRAESSIRHPTHLEDVQSALHFLQSCQQLYPGHEYVDHKRIYLVGHSAGAHLATMAVLTGNAQSARGVLGIGGIYDIPGLLKTYPSYKDFVEMAFWPHQYQKASPLHRVGDEGRDIGFMLINSVEDELVGSQQAVGFAQRLIDRGYRNVTLAVRDIGGHYEQLERPEFWNLVADFVASSKK</sequence>
<evidence type="ECO:0000313" key="2">
    <source>
        <dbReference type="Proteomes" id="UP001150581"/>
    </source>
</evidence>
<name>A0ACC1IDM0_9FUNG</name>
<accession>A0ACC1IDM0</accession>
<keyword evidence="2" id="KW-1185">Reference proteome</keyword>
<gene>
    <name evidence="1" type="ORF">LPJ66_005688</name>
</gene>